<organism evidence="1 2">
    <name type="scientific">Clostridium carnis</name>
    <dbReference type="NCBI Taxonomy" id="1530"/>
    <lineage>
        <taxon>Bacteria</taxon>
        <taxon>Bacillati</taxon>
        <taxon>Bacillota</taxon>
        <taxon>Clostridia</taxon>
        <taxon>Eubacteriales</taxon>
        <taxon>Clostridiaceae</taxon>
        <taxon>Clostridium</taxon>
    </lineage>
</organism>
<protein>
    <submittedName>
        <fullName evidence="1">Conserved hypothetical phage tail region protein</fullName>
    </submittedName>
</protein>
<evidence type="ECO:0000313" key="2">
    <source>
        <dbReference type="Proteomes" id="UP000277570"/>
    </source>
</evidence>
<comment type="caution">
    <text evidence="1">The sequence shown here is derived from an EMBL/GenBank/DDBJ whole genome shotgun (WGS) entry which is preliminary data.</text>
</comment>
<keyword evidence="2" id="KW-1185">Reference proteome</keyword>
<dbReference type="InterPro" id="IPR010667">
    <property type="entry name" value="Phage_T4_Gp19"/>
</dbReference>
<dbReference type="InterPro" id="IPR011747">
    <property type="entry name" value="CHP02241"/>
</dbReference>
<dbReference type="PANTHER" id="PTHR38009">
    <property type="entry name" value="CONSERVED HYPOTHETICAL PHAGE TAIL PROTEIN"/>
    <property type="match status" value="1"/>
</dbReference>
<dbReference type="EMBL" id="UYIN01000001">
    <property type="protein sequence ID" value="VDG69791.1"/>
    <property type="molecule type" value="Genomic_DNA"/>
</dbReference>
<name>A0ABY6SNS4_9CLOT</name>
<sequence>MAIFEESSVKKWDTNLKVKNWENGGVVVNNKFIVTIGPLLTSFSKVSGIGRSIEYETKEEGGRNNFVHVVRKNVQYQNNILKLEKGVGRYNPLVLAADGTIEMGVRIPLPGTIIILDDNYQMSQMYTFDDIVILKWELSDLDAKGDEVLLDRVELMHSGLKMVSIKK</sequence>
<evidence type="ECO:0000313" key="1">
    <source>
        <dbReference type="EMBL" id="VDG69791.1"/>
    </source>
</evidence>
<proteinExistence type="predicted"/>
<dbReference type="Pfam" id="PF06841">
    <property type="entry name" value="Phage_T4_gp19"/>
    <property type="match status" value="1"/>
</dbReference>
<gene>
    <name evidence="1" type="ORF">NCTC10913_00430</name>
</gene>
<dbReference type="PANTHER" id="PTHR38009:SF1">
    <property type="entry name" value="CONSERVED HYPOTHETICAL PHAGE TAIL PROTEIN"/>
    <property type="match status" value="1"/>
</dbReference>
<dbReference type="Proteomes" id="UP000277570">
    <property type="component" value="Unassembled WGS sequence"/>
</dbReference>
<reference evidence="1 2" key="1">
    <citation type="submission" date="2018-11" db="EMBL/GenBank/DDBJ databases">
        <authorList>
            <consortium name="Pathogen Informatics"/>
        </authorList>
    </citation>
    <scope>NUCLEOTIDE SEQUENCE [LARGE SCALE GENOMIC DNA]</scope>
    <source>
        <strain evidence="1 2">NCTC10913</strain>
    </source>
</reference>
<dbReference type="RefSeq" id="WP_185738644.1">
    <property type="nucleotide sequence ID" value="NZ_UYIN01000001.1"/>
</dbReference>
<accession>A0ABY6SNS4</accession>